<evidence type="ECO:0000313" key="2">
    <source>
        <dbReference type="Proteomes" id="UP000285757"/>
    </source>
</evidence>
<name>A0A423LKL0_PSEFL</name>
<organism evidence="1 2">
    <name type="scientific">Pseudomonas fluorescens</name>
    <dbReference type="NCBI Taxonomy" id="294"/>
    <lineage>
        <taxon>Bacteria</taxon>
        <taxon>Pseudomonadati</taxon>
        <taxon>Pseudomonadota</taxon>
        <taxon>Gammaproteobacteria</taxon>
        <taxon>Pseudomonadales</taxon>
        <taxon>Pseudomonadaceae</taxon>
        <taxon>Pseudomonas</taxon>
    </lineage>
</organism>
<protein>
    <submittedName>
        <fullName evidence="1">Uncharacterized protein</fullName>
    </submittedName>
</protein>
<evidence type="ECO:0000313" key="1">
    <source>
        <dbReference type="EMBL" id="RON68805.1"/>
    </source>
</evidence>
<dbReference type="EMBL" id="MOBU01000007">
    <property type="protein sequence ID" value="RON68805.1"/>
    <property type="molecule type" value="Genomic_DNA"/>
</dbReference>
<comment type="caution">
    <text evidence="1">The sequence shown here is derived from an EMBL/GenBank/DDBJ whole genome shotgun (WGS) entry which is preliminary data.</text>
</comment>
<gene>
    <name evidence="1" type="ORF">BK671_10710</name>
</gene>
<dbReference type="RefSeq" id="WP_123532181.1">
    <property type="nucleotide sequence ID" value="NZ_MOBU01000007.1"/>
</dbReference>
<proteinExistence type="predicted"/>
<accession>A0A423LKL0</accession>
<reference evidence="1 2" key="1">
    <citation type="submission" date="2016-10" db="EMBL/GenBank/DDBJ databases">
        <title>Comparative genome analysis of multiple Pseudomonas spp. focuses on biocontrol and plant growth promoting traits.</title>
        <authorList>
            <person name="Tao X.-Y."/>
            <person name="Taylor C.G."/>
        </authorList>
    </citation>
    <scope>NUCLEOTIDE SEQUENCE [LARGE SCALE GENOMIC DNA]</scope>
    <source>
        <strain evidence="1 2">24D3</strain>
    </source>
</reference>
<dbReference type="AlphaFoldDB" id="A0A423LKL0"/>
<dbReference type="Proteomes" id="UP000285757">
    <property type="component" value="Unassembled WGS sequence"/>
</dbReference>
<sequence>MIYSYDLAVLKRETRKLEEVVSVMKRQAITLQQYGQTELAANAMKQVELLDTLIESILNKSSASYSDD</sequence>